<keyword evidence="3 6" id="KW-1133">Transmembrane helix</keyword>
<evidence type="ECO:0000256" key="4">
    <source>
        <dbReference type="ARBA" id="ARBA00023136"/>
    </source>
</evidence>
<dbReference type="Proteomes" id="UP000054383">
    <property type="component" value="Unassembled WGS sequence"/>
</dbReference>
<dbReference type="PROSITE" id="PS50850">
    <property type="entry name" value="MFS"/>
    <property type="match status" value="1"/>
</dbReference>
<evidence type="ECO:0000256" key="3">
    <source>
        <dbReference type="ARBA" id="ARBA00022989"/>
    </source>
</evidence>
<feature type="transmembrane region" description="Helical" evidence="6">
    <location>
        <begin position="313"/>
        <end position="336"/>
    </location>
</feature>
<feature type="region of interest" description="Disordered" evidence="5">
    <location>
        <begin position="17"/>
        <end position="80"/>
    </location>
</feature>
<keyword evidence="2 6" id="KW-0812">Transmembrane</keyword>
<evidence type="ECO:0000256" key="1">
    <source>
        <dbReference type="ARBA" id="ARBA00004141"/>
    </source>
</evidence>
<dbReference type="Gene3D" id="1.20.1250.20">
    <property type="entry name" value="MFS general substrate transporter like domains"/>
    <property type="match status" value="1"/>
</dbReference>
<gene>
    <name evidence="8" type="ORF">PISL3812_01323</name>
</gene>
<feature type="domain" description="Major facilitator superfamily (MFS) profile" evidence="7">
    <location>
        <begin position="103"/>
        <end position="491"/>
    </location>
</feature>
<dbReference type="PANTHER" id="PTHR23514">
    <property type="entry name" value="BYPASS OF STOP CODON PROTEIN 6"/>
    <property type="match status" value="1"/>
</dbReference>
<dbReference type="Pfam" id="PF07690">
    <property type="entry name" value="MFS_1"/>
    <property type="match status" value="1"/>
</dbReference>
<evidence type="ECO:0000256" key="6">
    <source>
        <dbReference type="SAM" id="Phobius"/>
    </source>
</evidence>
<evidence type="ECO:0000256" key="2">
    <source>
        <dbReference type="ARBA" id="ARBA00022692"/>
    </source>
</evidence>
<feature type="transmembrane region" description="Helical" evidence="6">
    <location>
        <begin position="438"/>
        <end position="461"/>
    </location>
</feature>
<feature type="transmembrane region" description="Helical" evidence="6">
    <location>
        <begin position="192"/>
        <end position="215"/>
    </location>
</feature>
<proteinExistence type="predicted"/>
<reference evidence="8 9" key="1">
    <citation type="submission" date="2015-04" db="EMBL/GenBank/DDBJ databases">
        <authorList>
            <person name="Syromyatnikov M.Y."/>
            <person name="Popov V.N."/>
        </authorList>
    </citation>
    <scope>NUCLEOTIDE SEQUENCE [LARGE SCALE GENOMIC DNA]</scope>
    <source>
        <strain evidence="8">WF-38-12</strain>
    </source>
</reference>
<evidence type="ECO:0000313" key="8">
    <source>
        <dbReference type="EMBL" id="CRG83970.1"/>
    </source>
</evidence>
<dbReference type="AlphaFoldDB" id="A0A0U1LLT1"/>
<feature type="transmembrane region" description="Helical" evidence="6">
    <location>
        <begin position="169"/>
        <end position="186"/>
    </location>
</feature>
<dbReference type="PANTHER" id="PTHR23514:SF6">
    <property type="entry name" value="MAJOR FACILITATOR SUPERFAMILY (MFS) PROFILE DOMAIN-CONTAINING PROTEIN"/>
    <property type="match status" value="1"/>
</dbReference>
<keyword evidence="9" id="KW-1185">Reference proteome</keyword>
<protein>
    <recommendedName>
        <fullName evidence="7">Major facilitator superfamily (MFS) profile domain-containing protein</fullName>
    </recommendedName>
</protein>
<feature type="transmembrane region" description="Helical" evidence="6">
    <location>
        <begin position="227"/>
        <end position="247"/>
    </location>
</feature>
<name>A0A0U1LLT1_TALIS</name>
<comment type="subcellular location">
    <subcellularLocation>
        <location evidence="1">Membrane</location>
        <topology evidence="1">Multi-pass membrane protein</topology>
    </subcellularLocation>
</comment>
<dbReference type="GO" id="GO:0022857">
    <property type="term" value="F:transmembrane transporter activity"/>
    <property type="evidence" value="ECO:0007669"/>
    <property type="project" value="InterPro"/>
</dbReference>
<evidence type="ECO:0000313" key="9">
    <source>
        <dbReference type="Proteomes" id="UP000054383"/>
    </source>
</evidence>
<dbReference type="GO" id="GO:0016020">
    <property type="term" value="C:membrane"/>
    <property type="evidence" value="ECO:0007669"/>
    <property type="project" value="UniProtKB-SubCell"/>
</dbReference>
<dbReference type="InterPro" id="IPR036259">
    <property type="entry name" value="MFS_trans_sf"/>
</dbReference>
<evidence type="ECO:0000256" key="5">
    <source>
        <dbReference type="SAM" id="MobiDB-lite"/>
    </source>
</evidence>
<feature type="transmembrane region" description="Helical" evidence="6">
    <location>
        <begin position="348"/>
        <end position="367"/>
    </location>
</feature>
<dbReference type="InterPro" id="IPR051788">
    <property type="entry name" value="MFS_Transporter"/>
</dbReference>
<feature type="transmembrane region" description="Helical" evidence="6">
    <location>
        <begin position="253"/>
        <end position="275"/>
    </location>
</feature>
<dbReference type="EMBL" id="CVMT01000001">
    <property type="protein sequence ID" value="CRG83970.1"/>
    <property type="molecule type" value="Genomic_DNA"/>
</dbReference>
<keyword evidence="4 6" id="KW-0472">Membrane</keyword>
<feature type="transmembrane region" description="Helical" evidence="6">
    <location>
        <begin position="405"/>
        <end position="426"/>
    </location>
</feature>
<dbReference type="InterPro" id="IPR020846">
    <property type="entry name" value="MFS_dom"/>
</dbReference>
<feature type="transmembrane region" description="Helical" evidence="6">
    <location>
        <begin position="467"/>
        <end position="487"/>
    </location>
</feature>
<feature type="transmembrane region" description="Helical" evidence="6">
    <location>
        <begin position="379"/>
        <end position="399"/>
    </location>
</feature>
<sequence length="495" mass="51925">MAAHLAALLGVESSITASSSPVGAVRNVSLSPTEHELQGLHRSKSPRVEEIQEPSQAAQPQPDLEGSPSAPGSPDVEHNTYDFEPATAELVASLSTPPRNKWRFASACVMFLANGMNDSAPGALIPYMETDYNIGYAIVSLIFVSNAAGFLLAAPLTHILASRFGRSRTAIFCQVVLVAGFLIVASKTPFPAVVVSYFLLGLGIAINLALNNVFIANLANGTELLGIGHGSYGIGGTIAPLIATAMASHGVHWSYFFFITLSLAAFNLPFAGWAFSGFEKDSHGPAALATTVSASSTAAKKKSILAKALKAKATLLGALFIFAYQGAEVSISGWIVSYLIKYRNGDPAHVGYVSAGFWAGITLGRFLLSPIARRVGEKLSVFVLVTGVIGFQIMSWLIPNIIGEAVVVSVLGLLLGPVYPCATVVFNRLLSREIQTTSLGFISAMGSSGGAVAPLITGLLAQEFGTVVLHPICLGLYGVMLVAWACLPKTAKRSD</sequence>
<feature type="transmembrane region" description="Helical" evidence="6">
    <location>
        <begin position="134"/>
        <end position="157"/>
    </location>
</feature>
<dbReference type="FunFam" id="1.20.1250.20:FF:000286">
    <property type="entry name" value="MFS efflux transporter"/>
    <property type="match status" value="1"/>
</dbReference>
<dbReference type="OrthoDB" id="413079at2759"/>
<organism evidence="8 9">
    <name type="scientific">Talaromyces islandicus</name>
    <name type="common">Penicillium islandicum</name>
    <dbReference type="NCBI Taxonomy" id="28573"/>
    <lineage>
        <taxon>Eukaryota</taxon>
        <taxon>Fungi</taxon>
        <taxon>Dikarya</taxon>
        <taxon>Ascomycota</taxon>
        <taxon>Pezizomycotina</taxon>
        <taxon>Eurotiomycetes</taxon>
        <taxon>Eurotiomycetidae</taxon>
        <taxon>Eurotiales</taxon>
        <taxon>Trichocomaceae</taxon>
        <taxon>Talaromyces</taxon>
        <taxon>Talaromyces sect. Islandici</taxon>
    </lineage>
</organism>
<dbReference type="FunFam" id="1.20.1250.20:FF:000308">
    <property type="entry name" value="MFS efflux transporter"/>
    <property type="match status" value="1"/>
</dbReference>
<accession>A0A0U1LLT1</accession>
<dbReference type="InterPro" id="IPR011701">
    <property type="entry name" value="MFS"/>
</dbReference>
<dbReference type="SUPFAM" id="SSF103473">
    <property type="entry name" value="MFS general substrate transporter"/>
    <property type="match status" value="1"/>
</dbReference>
<dbReference type="OMA" id="AHGSYGV"/>
<evidence type="ECO:0000259" key="7">
    <source>
        <dbReference type="PROSITE" id="PS50850"/>
    </source>
</evidence>